<evidence type="ECO:0000313" key="3">
    <source>
        <dbReference type="EMBL" id="RNF03800.1"/>
    </source>
</evidence>
<gene>
    <name evidence="3" type="ORF">Tco025E_08092</name>
</gene>
<reference evidence="3 4" key="1">
    <citation type="journal article" date="2018" name="BMC Genomics">
        <title>Genomic comparison of Trypanosoma conorhini and Trypanosoma rangeli to Trypanosoma cruzi strains of high and low virulence.</title>
        <authorList>
            <person name="Bradwell K.R."/>
            <person name="Koparde V.N."/>
            <person name="Matveyev A.V."/>
            <person name="Serrano M.G."/>
            <person name="Alves J.M."/>
            <person name="Parikh H."/>
            <person name="Huang B."/>
            <person name="Lee V."/>
            <person name="Espinosa-Alvarez O."/>
            <person name="Ortiz P.A."/>
            <person name="Costa-Martins A.G."/>
            <person name="Teixeira M.M."/>
            <person name="Buck G.A."/>
        </authorList>
    </citation>
    <scope>NUCLEOTIDE SEQUENCE [LARGE SCALE GENOMIC DNA]</scope>
    <source>
        <strain evidence="3 4">025E</strain>
    </source>
</reference>
<feature type="region of interest" description="Disordered" evidence="2">
    <location>
        <begin position="835"/>
        <end position="1000"/>
    </location>
</feature>
<dbReference type="AlphaFoldDB" id="A0A3R7MJU0"/>
<dbReference type="Proteomes" id="UP000284403">
    <property type="component" value="Unassembled WGS sequence"/>
</dbReference>
<keyword evidence="1" id="KW-0175">Coiled coil</keyword>
<evidence type="ECO:0000313" key="4">
    <source>
        <dbReference type="Proteomes" id="UP000284403"/>
    </source>
</evidence>
<accession>A0A3R7MJU0</accession>
<dbReference type="GeneID" id="40321703"/>
<dbReference type="PANTHER" id="PTHR44927:SF1">
    <property type="entry name" value="FK506-BINDING PROTEIN 15"/>
    <property type="match status" value="1"/>
</dbReference>
<dbReference type="RefSeq" id="XP_029224919.1">
    <property type="nucleotide sequence ID" value="XM_029374949.1"/>
</dbReference>
<dbReference type="EMBL" id="MKKU01000705">
    <property type="protein sequence ID" value="RNF03800.1"/>
    <property type="molecule type" value="Genomic_DNA"/>
</dbReference>
<evidence type="ECO:0000256" key="1">
    <source>
        <dbReference type="SAM" id="Coils"/>
    </source>
</evidence>
<comment type="caution">
    <text evidence="3">The sequence shown here is derived from an EMBL/GenBank/DDBJ whole genome shotgun (WGS) entry which is preliminary data.</text>
</comment>
<feature type="coiled-coil region" evidence="1">
    <location>
        <begin position="293"/>
        <end position="327"/>
    </location>
</feature>
<feature type="coiled-coil region" evidence="1">
    <location>
        <begin position="356"/>
        <end position="390"/>
    </location>
</feature>
<evidence type="ECO:0000256" key="2">
    <source>
        <dbReference type="SAM" id="MobiDB-lite"/>
    </source>
</evidence>
<protein>
    <submittedName>
        <fullName evidence="3">Uncharacterized protein</fullName>
    </submittedName>
</protein>
<name>A0A3R7MJU0_9TRYP</name>
<feature type="coiled-coil region" evidence="1">
    <location>
        <begin position="465"/>
        <end position="542"/>
    </location>
</feature>
<dbReference type="PANTHER" id="PTHR44927">
    <property type="entry name" value="FK506-BINDING PROTEIN 15"/>
    <property type="match status" value="1"/>
</dbReference>
<dbReference type="OrthoDB" id="77911at2759"/>
<feature type="compositionally biased region" description="Low complexity" evidence="2">
    <location>
        <begin position="855"/>
        <end position="877"/>
    </location>
</feature>
<feature type="compositionally biased region" description="Basic and acidic residues" evidence="2">
    <location>
        <begin position="883"/>
        <end position="892"/>
    </location>
</feature>
<organism evidence="3 4">
    <name type="scientific">Trypanosoma conorhini</name>
    <dbReference type="NCBI Taxonomy" id="83891"/>
    <lineage>
        <taxon>Eukaryota</taxon>
        <taxon>Discoba</taxon>
        <taxon>Euglenozoa</taxon>
        <taxon>Kinetoplastea</taxon>
        <taxon>Metakinetoplastina</taxon>
        <taxon>Trypanosomatida</taxon>
        <taxon>Trypanosomatidae</taxon>
        <taxon>Trypanosoma</taxon>
    </lineage>
</organism>
<sequence>MPSTQHTCVTRVHLFLYLSETSQYQEYGSVGCAIVGALDNPPLYKLGCYNEKNEYVCTANITTNNETGACIALQPGGYVSFKDEQGKSWSMQFESSNQAIEFCSHVGVAMHGASGHPDQSILACDVAIGKCDRTVFANDTVKVRYQSWVVQCETQGKGLPILGSKLDGNLQDDKPCTLTIPANHMSVTPEMKGFEGMIIGMGEEGSRVIIIPARAKRGAGPHVHMCFYTYLVKKKALSHVAENSGSRAITLGKHSALQSNEEDKLLLSNPQDYAITRPKSPPPGFNREQLVVMDRMRDQVEVLFQQLQEARRQLDVLLNDVRKFDRKTKPQSLASAQLEYSIQKLLADTEEGKELLSQKELTLRQMEAKNKELQNKLDKFSKTANLLAEEKKSTISSSNEEKLDMDRRIAQCQTQLTRLQSEREDVARHLSTVKRLLQVADQDIKTEKQNLQVAMVAFQTNESKLSAVEETYAEEQARRKLLEAKSIALGDQLRSLLEELRVKEGQMEEWRKKIECDKLHYMQLIEDERSKAAEDMRELRQEFIDELAARDRRYQEERQTVAHESFDRGRFQGIEDGQTEALLEADAATQGCALTVQRHKAEVNAIRVRLRSAKEENEADISRLTSQASAIHGALYDLIGENSQMETELDSLSSAKQSVEDEAFQELKDAIGQLSLPVGRQDLLAVLHSLRVKKEISYAFEAQRDEERQRILNEEQKEVNEWVCGAVDGTFVACPRMRTPRVTEPPAPYVPDVSFLNATDPSHEIVDSKLQDEINQREALLQFNPDEMDRRYRELLSELTCMNPVLDLAARNSPLKAQNDVAAANGLPATEAKEVVAEEADTSASAERAKGSPKSQQQVGQEESASSQQASLQSGLQPFHFTQQREEVERVPFVKTDTAPEEVRAPAPALSLEEEKGGSLTVSSEKFVPNQRVKGSEEQMAPPRNRGLPPRIRRPTFSGSDFDSDPPVVFRGSAMPSSRSVAPPKRSLFDDTDSSEGPMT</sequence>
<keyword evidence="4" id="KW-1185">Reference proteome</keyword>
<proteinExistence type="predicted"/>
<dbReference type="SUPFAM" id="SSF54534">
    <property type="entry name" value="FKBP-like"/>
    <property type="match status" value="1"/>
</dbReference>